<evidence type="ECO:0000313" key="3">
    <source>
        <dbReference type="EMBL" id="TFK96961.1"/>
    </source>
</evidence>
<name>A0A5C3Q555_9AGAR</name>
<dbReference type="OrthoDB" id="2684482at2759"/>
<feature type="transmembrane region" description="Helical" evidence="2">
    <location>
        <begin position="34"/>
        <end position="56"/>
    </location>
</feature>
<feature type="compositionally biased region" description="Basic residues" evidence="1">
    <location>
        <begin position="174"/>
        <end position="183"/>
    </location>
</feature>
<feature type="transmembrane region" description="Helical" evidence="2">
    <location>
        <begin position="441"/>
        <end position="463"/>
    </location>
</feature>
<gene>
    <name evidence="3" type="ORF">BDV98DRAFT_575222</name>
</gene>
<feature type="transmembrane region" description="Helical" evidence="2">
    <location>
        <begin position="398"/>
        <end position="421"/>
    </location>
</feature>
<feature type="compositionally biased region" description="Polar residues" evidence="1">
    <location>
        <begin position="184"/>
        <end position="194"/>
    </location>
</feature>
<organism evidence="3 4">
    <name type="scientific">Pterulicium gracile</name>
    <dbReference type="NCBI Taxonomy" id="1884261"/>
    <lineage>
        <taxon>Eukaryota</taxon>
        <taxon>Fungi</taxon>
        <taxon>Dikarya</taxon>
        <taxon>Basidiomycota</taxon>
        <taxon>Agaricomycotina</taxon>
        <taxon>Agaricomycetes</taxon>
        <taxon>Agaricomycetidae</taxon>
        <taxon>Agaricales</taxon>
        <taxon>Pleurotineae</taxon>
        <taxon>Pterulaceae</taxon>
        <taxon>Pterulicium</taxon>
    </lineage>
</organism>
<dbReference type="PANTHER" id="PTHR34391">
    <property type="entry name" value="UPF0658 GOLGI APPARATUS MEMBRANE PROTEIN C1952.10C-RELATED"/>
    <property type="match status" value="1"/>
</dbReference>
<dbReference type="EMBL" id="ML178852">
    <property type="protein sequence ID" value="TFK96961.1"/>
    <property type="molecule type" value="Genomic_DNA"/>
</dbReference>
<evidence type="ECO:0000313" key="4">
    <source>
        <dbReference type="Proteomes" id="UP000305067"/>
    </source>
</evidence>
<protein>
    <submittedName>
        <fullName evidence="3">Uncharacterized protein</fullName>
    </submittedName>
</protein>
<dbReference type="InterPro" id="IPR040410">
    <property type="entry name" value="UPF0658_Golgi"/>
</dbReference>
<feature type="compositionally biased region" description="Acidic residues" evidence="1">
    <location>
        <begin position="114"/>
        <end position="155"/>
    </location>
</feature>
<feature type="region of interest" description="Disordered" evidence="1">
    <location>
        <begin position="616"/>
        <end position="692"/>
    </location>
</feature>
<feature type="compositionally biased region" description="Low complexity" evidence="1">
    <location>
        <begin position="638"/>
        <end position="649"/>
    </location>
</feature>
<feature type="transmembrane region" description="Helical" evidence="2">
    <location>
        <begin position="502"/>
        <end position="529"/>
    </location>
</feature>
<evidence type="ECO:0000256" key="1">
    <source>
        <dbReference type="SAM" id="MobiDB-lite"/>
    </source>
</evidence>
<dbReference type="STRING" id="1884261.A0A5C3Q555"/>
<dbReference type="Proteomes" id="UP000305067">
    <property type="component" value="Unassembled WGS sequence"/>
</dbReference>
<evidence type="ECO:0000256" key="2">
    <source>
        <dbReference type="SAM" id="Phobius"/>
    </source>
</evidence>
<dbReference type="PANTHER" id="PTHR34391:SF2">
    <property type="entry name" value="TRP C-TERMINAL DOMAIN-CONTAINING PROTEIN"/>
    <property type="match status" value="1"/>
</dbReference>
<keyword evidence="4" id="KW-1185">Reference proteome</keyword>
<feature type="transmembrane region" description="Helical" evidence="2">
    <location>
        <begin position="277"/>
        <end position="295"/>
    </location>
</feature>
<keyword evidence="2" id="KW-0812">Transmembrane</keyword>
<sequence length="692" mass="75681">MQFPLAIRGLAKRAVTMSKAKILYNRITLTRITIIYFFAALLHCIVVVSLELVVFFDNTQAGHLTTQIVSAVGLRHTKFPVIEDGLLKICDALPGKEGEGCVAVRTISTPVESLELEAEAESESEEDSESDDEDSGSESESESDSEDEDQEEEEDVAARNLRRGMRDIRARRALMRASRKTSPSRRQVTPASTSSSEFAASRLLQSLKADVDTNVVEVTFAKRTESISVQPSFVLNGTTVAGVTVIDGPARIPLDMQCVNAFIYIDEIFHDDKRENVVIIVFCVWVFMLSAIAILNESIPHLASALAAQVLLTAWSAYQLHHADSLWDMYTSLVVDTHCKGVNLLSGWWAERMAHTLPVVVINALMTVALAVLSFLLFRTYSRQTFSRVGGSEKVQRIYTLVLVVSVLLQLACFFSLASAAMWIDKIVKSAVGIFATHKDLYLVAFILVALVTVPWVILGWISIRQERRLLFLVFTAIGILLTAGSAMMFASSMYRFVFNSWALFATVTLTAFVLTVAATALGVVCRVVGFGKGLKHFLYVQDVLEGADFAPVYFSHNNNEKKPDLETASSYWSVLDNEKNPALDVPKEPVPVMQLPSAMYRETRRSQAVSFLSLSSKSSGNTGDKGRKSFFGSKGQGSRFSVGSSAVGSGRGGVLPPVPAAVPSGRESPTRVGLPANPKPGSRGPVEKVWV</sequence>
<proteinExistence type="predicted"/>
<dbReference type="AlphaFoldDB" id="A0A5C3Q555"/>
<reference evidence="3 4" key="1">
    <citation type="journal article" date="2019" name="Nat. Ecol. Evol.">
        <title>Megaphylogeny resolves global patterns of mushroom evolution.</title>
        <authorList>
            <person name="Varga T."/>
            <person name="Krizsan K."/>
            <person name="Foldi C."/>
            <person name="Dima B."/>
            <person name="Sanchez-Garcia M."/>
            <person name="Sanchez-Ramirez S."/>
            <person name="Szollosi G.J."/>
            <person name="Szarkandi J.G."/>
            <person name="Papp V."/>
            <person name="Albert L."/>
            <person name="Andreopoulos W."/>
            <person name="Angelini C."/>
            <person name="Antonin V."/>
            <person name="Barry K.W."/>
            <person name="Bougher N.L."/>
            <person name="Buchanan P."/>
            <person name="Buyck B."/>
            <person name="Bense V."/>
            <person name="Catcheside P."/>
            <person name="Chovatia M."/>
            <person name="Cooper J."/>
            <person name="Damon W."/>
            <person name="Desjardin D."/>
            <person name="Finy P."/>
            <person name="Geml J."/>
            <person name="Haridas S."/>
            <person name="Hughes K."/>
            <person name="Justo A."/>
            <person name="Karasinski D."/>
            <person name="Kautmanova I."/>
            <person name="Kiss B."/>
            <person name="Kocsube S."/>
            <person name="Kotiranta H."/>
            <person name="LaButti K.M."/>
            <person name="Lechner B.E."/>
            <person name="Liimatainen K."/>
            <person name="Lipzen A."/>
            <person name="Lukacs Z."/>
            <person name="Mihaltcheva S."/>
            <person name="Morgado L.N."/>
            <person name="Niskanen T."/>
            <person name="Noordeloos M.E."/>
            <person name="Ohm R.A."/>
            <person name="Ortiz-Santana B."/>
            <person name="Ovrebo C."/>
            <person name="Racz N."/>
            <person name="Riley R."/>
            <person name="Savchenko A."/>
            <person name="Shiryaev A."/>
            <person name="Soop K."/>
            <person name="Spirin V."/>
            <person name="Szebenyi C."/>
            <person name="Tomsovsky M."/>
            <person name="Tulloss R.E."/>
            <person name="Uehling J."/>
            <person name="Grigoriev I.V."/>
            <person name="Vagvolgyi C."/>
            <person name="Papp T."/>
            <person name="Martin F.M."/>
            <person name="Miettinen O."/>
            <person name="Hibbett D.S."/>
            <person name="Nagy L.G."/>
        </authorList>
    </citation>
    <scope>NUCLEOTIDE SEQUENCE [LARGE SCALE GENOMIC DNA]</scope>
    <source>
        <strain evidence="3 4">CBS 309.79</strain>
    </source>
</reference>
<feature type="transmembrane region" description="Helical" evidence="2">
    <location>
        <begin position="357"/>
        <end position="378"/>
    </location>
</feature>
<keyword evidence="2" id="KW-1133">Transmembrane helix</keyword>
<accession>A0A5C3Q555</accession>
<feature type="region of interest" description="Disordered" evidence="1">
    <location>
        <begin position="174"/>
        <end position="194"/>
    </location>
</feature>
<feature type="transmembrane region" description="Helical" evidence="2">
    <location>
        <begin position="470"/>
        <end position="490"/>
    </location>
</feature>
<dbReference type="GO" id="GO:0005794">
    <property type="term" value="C:Golgi apparatus"/>
    <property type="evidence" value="ECO:0007669"/>
    <property type="project" value="TreeGrafter"/>
</dbReference>
<keyword evidence="2" id="KW-0472">Membrane</keyword>
<feature type="region of interest" description="Disordered" evidence="1">
    <location>
        <begin position="113"/>
        <end position="162"/>
    </location>
</feature>